<protein>
    <submittedName>
        <fullName evidence="1">Uncharacterized protein</fullName>
    </submittedName>
</protein>
<proteinExistence type="predicted"/>
<gene>
    <name evidence="1" type="ORF">CBW46_002185</name>
</gene>
<reference evidence="1" key="1">
    <citation type="submission" date="2018-06" db="EMBL/GenBank/DDBJ databases">
        <title>Paenibacillus xerothermodurans sp. nov. an extremely dry heat resistant spore forming bacterium isolated from the soil of Cape Canaveral, Florida.</title>
        <authorList>
            <person name="Seuylemezian A."/>
            <person name="Kaur N."/>
            <person name="Patil P."/>
            <person name="Patil P."/>
            <person name="Mayilraj S."/>
            <person name="Vaishampayan P."/>
        </authorList>
    </citation>
    <scope>NUCLEOTIDE SEQUENCE [LARGE SCALE GENOMIC DNA]</scope>
    <source>
        <strain evidence="1">ATCC 27380</strain>
    </source>
</reference>
<sequence length="110" mass="12602">MTPDLEVHLYIKHAVGSRMLFDVSGANKPFKLEQTGGGWTLTIHDVDPTTVELLRHNLRELNIFYFEEQAGHAAVKSWLYDKDCPAIEYDDARRCVIRGDTKMDYTNDSV</sequence>
<evidence type="ECO:0000313" key="1">
    <source>
        <dbReference type="EMBL" id="PZE22605.1"/>
    </source>
</evidence>
<name>A0A2W1NSW8_PAEXE</name>
<dbReference type="Proteomes" id="UP000214746">
    <property type="component" value="Unassembled WGS sequence"/>
</dbReference>
<dbReference type="RefSeq" id="WP_089198375.1">
    <property type="nucleotide sequence ID" value="NZ_NHRJ02000001.1"/>
</dbReference>
<dbReference type="EMBL" id="NHRJ02000001">
    <property type="protein sequence ID" value="PZE22605.1"/>
    <property type="molecule type" value="Genomic_DNA"/>
</dbReference>
<organism evidence="1 2">
    <name type="scientific">Paenibacillus xerothermodurans</name>
    <dbReference type="NCBI Taxonomy" id="1977292"/>
    <lineage>
        <taxon>Bacteria</taxon>
        <taxon>Bacillati</taxon>
        <taxon>Bacillota</taxon>
        <taxon>Bacilli</taxon>
        <taxon>Bacillales</taxon>
        <taxon>Paenibacillaceae</taxon>
        <taxon>Paenibacillus</taxon>
    </lineage>
</organism>
<keyword evidence="2" id="KW-1185">Reference proteome</keyword>
<comment type="caution">
    <text evidence="1">The sequence shown here is derived from an EMBL/GenBank/DDBJ whole genome shotgun (WGS) entry which is preliminary data.</text>
</comment>
<dbReference type="OrthoDB" id="2627867at2"/>
<accession>A0A2W1NSW8</accession>
<dbReference type="AlphaFoldDB" id="A0A2W1NSW8"/>
<evidence type="ECO:0000313" key="2">
    <source>
        <dbReference type="Proteomes" id="UP000214746"/>
    </source>
</evidence>